<dbReference type="InterPro" id="IPR010979">
    <property type="entry name" value="Ribosomal_uS13-like_H2TH"/>
</dbReference>
<keyword evidence="4" id="KW-0479">Metal-binding</keyword>
<dbReference type="FunFam" id="3.20.190.10:FF:000007">
    <property type="entry name" value="DNA glycosylase"/>
    <property type="match status" value="1"/>
</dbReference>
<dbReference type="GO" id="GO:0006979">
    <property type="term" value="P:response to oxidative stress"/>
    <property type="evidence" value="ECO:0007669"/>
    <property type="project" value="UniProtKB-ARBA"/>
</dbReference>
<keyword evidence="5" id="KW-0227">DNA damage</keyword>
<dbReference type="FunFam" id="1.10.8.50:FF:000003">
    <property type="entry name" value="Formamidopyrimidine-DNA glycosylase"/>
    <property type="match status" value="1"/>
</dbReference>
<dbReference type="Pfam" id="PF06831">
    <property type="entry name" value="H2TH"/>
    <property type="match status" value="1"/>
</dbReference>
<dbReference type="InterPro" id="IPR012319">
    <property type="entry name" value="FPG_cat"/>
</dbReference>
<evidence type="ECO:0000256" key="16">
    <source>
        <dbReference type="ARBA" id="ARBA00076224"/>
    </source>
</evidence>
<evidence type="ECO:0000256" key="11">
    <source>
        <dbReference type="ARBA" id="ARBA00023239"/>
    </source>
</evidence>
<dbReference type="PANTHER" id="PTHR42697:SF3">
    <property type="entry name" value="ENDONUCLEASE 8 1"/>
    <property type="match status" value="1"/>
</dbReference>
<comment type="caution">
    <text evidence="22">The sequence shown here is derived from an EMBL/GenBank/DDBJ whole genome shotgun (WGS) entry which is preliminary data.</text>
</comment>
<keyword evidence="9" id="KW-0238">DNA-binding</keyword>
<dbReference type="SUPFAM" id="SSF46946">
    <property type="entry name" value="S13-like H2TH domain"/>
    <property type="match status" value="1"/>
</dbReference>
<keyword evidence="10" id="KW-0234">DNA repair</keyword>
<organism evidence="22 23">
    <name type="scientific">Nocardia uniformis</name>
    <dbReference type="NCBI Taxonomy" id="53432"/>
    <lineage>
        <taxon>Bacteria</taxon>
        <taxon>Bacillati</taxon>
        <taxon>Actinomycetota</taxon>
        <taxon>Actinomycetes</taxon>
        <taxon>Mycobacteriales</taxon>
        <taxon>Nocardiaceae</taxon>
        <taxon>Nocardia</taxon>
    </lineage>
</organism>
<keyword evidence="8" id="KW-0862">Zinc</keyword>
<dbReference type="Gene3D" id="1.10.8.50">
    <property type="match status" value="1"/>
</dbReference>
<dbReference type="EMBL" id="JABELX010000013">
    <property type="protein sequence ID" value="NNH74346.1"/>
    <property type="molecule type" value="Genomic_DNA"/>
</dbReference>
<keyword evidence="23" id="KW-1185">Reference proteome</keyword>
<dbReference type="PROSITE" id="PS51066">
    <property type="entry name" value="ZF_FPG_2"/>
    <property type="match status" value="1"/>
</dbReference>
<name>A0A849C934_9NOCA</name>
<comment type="similarity">
    <text evidence="2">Belongs to the FPG family.</text>
</comment>
<evidence type="ECO:0000256" key="13">
    <source>
        <dbReference type="ARBA" id="ARBA00023295"/>
    </source>
</evidence>
<comment type="cofactor">
    <cofactor evidence="1">
        <name>Zn(2+)</name>
        <dbReference type="ChEBI" id="CHEBI:29105"/>
    </cofactor>
</comment>
<keyword evidence="11" id="KW-0456">Lyase</keyword>
<comment type="catalytic activity">
    <reaction evidence="14">
        <text>2'-deoxyribonucleotide-(2'-deoxyribose 5'-phosphate)-2'-deoxyribonucleotide-DNA = a 3'-end 2'-deoxyribonucleotide-(2,3-dehydro-2,3-deoxyribose 5'-phosphate)-DNA + a 5'-end 5'-phospho-2'-deoxyribonucleoside-DNA + H(+)</text>
        <dbReference type="Rhea" id="RHEA:66592"/>
        <dbReference type="Rhea" id="RHEA-COMP:13180"/>
        <dbReference type="Rhea" id="RHEA-COMP:16897"/>
        <dbReference type="Rhea" id="RHEA-COMP:17067"/>
        <dbReference type="ChEBI" id="CHEBI:15378"/>
        <dbReference type="ChEBI" id="CHEBI:136412"/>
        <dbReference type="ChEBI" id="CHEBI:157695"/>
        <dbReference type="ChEBI" id="CHEBI:167181"/>
        <dbReference type="EC" id="4.2.99.18"/>
    </reaction>
</comment>
<dbReference type="AlphaFoldDB" id="A0A849C934"/>
<dbReference type="InterPro" id="IPR000214">
    <property type="entry name" value="Znf_DNA_glyclase/AP_lyase"/>
</dbReference>
<evidence type="ECO:0000313" key="23">
    <source>
        <dbReference type="Proteomes" id="UP000586827"/>
    </source>
</evidence>
<dbReference type="GO" id="GO:0008534">
    <property type="term" value="F:oxidized purine nucleobase lesion DNA N-glycosylase activity"/>
    <property type="evidence" value="ECO:0007669"/>
    <property type="project" value="UniProtKB-ARBA"/>
</dbReference>
<dbReference type="RefSeq" id="WP_067523744.1">
    <property type="nucleotide sequence ID" value="NZ_JABELX010000013.1"/>
</dbReference>
<evidence type="ECO:0000256" key="18">
    <source>
        <dbReference type="ARBA" id="ARBA00081466"/>
    </source>
</evidence>
<gene>
    <name evidence="22" type="ORF">HLB23_31620</name>
</gene>
<keyword evidence="7" id="KW-0378">Hydrolase</keyword>
<keyword evidence="12" id="KW-0511">Multifunctional enzyme</keyword>
<dbReference type="EC" id="4.2.99.18" evidence="3"/>
<protein>
    <recommendedName>
        <fullName evidence="15">Endonuclease 8 1</fullName>
        <ecNumber evidence="3">4.2.99.18</ecNumber>
    </recommendedName>
    <alternativeName>
        <fullName evidence="17">DNA glycosylase/AP lyase Nei 1</fullName>
    </alternativeName>
    <alternativeName>
        <fullName evidence="16">DNA-(apurinic or apyrimidinic site) lyase Nei 1</fullName>
    </alternativeName>
    <alternativeName>
        <fullName evidence="18">Endonuclease VIII 1</fullName>
    </alternativeName>
</protein>
<dbReference type="Gene3D" id="3.20.190.10">
    <property type="entry name" value="MutM-like, N-terminal"/>
    <property type="match status" value="1"/>
</dbReference>
<dbReference type="SUPFAM" id="SSF57716">
    <property type="entry name" value="Glucocorticoid receptor-like (DNA-binding domain)"/>
    <property type="match status" value="1"/>
</dbReference>
<reference evidence="22 23" key="1">
    <citation type="submission" date="2020-05" db="EMBL/GenBank/DDBJ databases">
        <title>MicrobeNet Type strains.</title>
        <authorList>
            <person name="Nicholson A.C."/>
        </authorList>
    </citation>
    <scope>NUCLEOTIDE SEQUENCE [LARGE SCALE GENOMIC DNA]</scope>
    <source>
        <strain evidence="22 23">JCM 3224</strain>
    </source>
</reference>
<evidence type="ECO:0000256" key="5">
    <source>
        <dbReference type="ARBA" id="ARBA00022763"/>
    </source>
</evidence>
<evidence type="ECO:0000313" key="22">
    <source>
        <dbReference type="EMBL" id="NNH74346.1"/>
    </source>
</evidence>
<evidence type="ECO:0000256" key="19">
    <source>
        <dbReference type="PROSITE-ProRule" id="PRU00391"/>
    </source>
</evidence>
<accession>A0A849C934</accession>
<evidence type="ECO:0000256" key="15">
    <source>
        <dbReference type="ARBA" id="ARBA00072653"/>
    </source>
</evidence>
<evidence type="ECO:0000256" key="6">
    <source>
        <dbReference type="ARBA" id="ARBA00022771"/>
    </source>
</evidence>
<proteinExistence type="inferred from homology"/>
<evidence type="ECO:0000259" key="21">
    <source>
        <dbReference type="PROSITE" id="PS51068"/>
    </source>
</evidence>
<dbReference type="InterPro" id="IPR015886">
    <property type="entry name" value="H2TH_FPG"/>
</dbReference>
<dbReference type="GO" id="GO:0003690">
    <property type="term" value="F:double-stranded DNA binding"/>
    <property type="evidence" value="ECO:0007669"/>
    <property type="project" value="UniProtKB-ARBA"/>
</dbReference>
<evidence type="ECO:0000256" key="14">
    <source>
        <dbReference type="ARBA" id="ARBA00044632"/>
    </source>
</evidence>
<feature type="domain" description="FPG-type" evidence="20">
    <location>
        <begin position="235"/>
        <end position="269"/>
    </location>
</feature>
<feature type="domain" description="Formamidopyrimidine-DNA glycosylase catalytic" evidence="21">
    <location>
        <begin position="1"/>
        <end position="94"/>
    </location>
</feature>
<keyword evidence="6 19" id="KW-0863">Zinc-finger</keyword>
<dbReference type="PANTHER" id="PTHR42697">
    <property type="entry name" value="ENDONUCLEASE 8"/>
    <property type="match status" value="1"/>
</dbReference>
<evidence type="ECO:0000256" key="17">
    <source>
        <dbReference type="ARBA" id="ARBA00076830"/>
    </source>
</evidence>
<dbReference type="SMART" id="SM01232">
    <property type="entry name" value="H2TH"/>
    <property type="match status" value="1"/>
</dbReference>
<dbReference type="GO" id="GO:0008270">
    <property type="term" value="F:zinc ion binding"/>
    <property type="evidence" value="ECO:0007669"/>
    <property type="project" value="UniProtKB-KW"/>
</dbReference>
<keyword evidence="13" id="KW-0326">Glycosidase</keyword>
<sequence>MPEGHTLHRLAKLHHKQFAGGVVRVSSPQGRFADGAALVDGRVLVKAEAVGKHLLHHYDSGLVVHVHLGLYGKFTESPVPMADPVGEVRMRLIGAGRNGEAHGTDLRGPTACEILVEPEVAALEHRLGPDPLRRDADPDRAWRRIHRSQRPIGALLMDQKVLAGVGNVYRAEVLFRHNISPYRPGAQLTREEWQALWFDLVDLMKVGVRRGVMVVVRREHDHGAPSYAADRPRTYVYRRAGDPCRLCRTPVLHSVMEGRNLFWCPTCQQT</sequence>
<evidence type="ECO:0000256" key="9">
    <source>
        <dbReference type="ARBA" id="ARBA00023125"/>
    </source>
</evidence>
<dbReference type="PROSITE" id="PS51068">
    <property type="entry name" value="FPG_CAT"/>
    <property type="match status" value="1"/>
</dbReference>
<dbReference type="SUPFAM" id="SSF81624">
    <property type="entry name" value="N-terminal domain of MutM-like DNA repair proteins"/>
    <property type="match status" value="1"/>
</dbReference>
<dbReference type="Proteomes" id="UP000586827">
    <property type="component" value="Unassembled WGS sequence"/>
</dbReference>
<dbReference type="GO" id="GO:0006284">
    <property type="term" value="P:base-excision repair"/>
    <property type="evidence" value="ECO:0007669"/>
    <property type="project" value="InterPro"/>
</dbReference>
<evidence type="ECO:0000256" key="7">
    <source>
        <dbReference type="ARBA" id="ARBA00022801"/>
    </source>
</evidence>
<evidence type="ECO:0000256" key="8">
    <source>
        <dbReference type="ARBA" id="ARBA00022833"/>
    </source>
</evidence>
<dbReference type="GO" id="GO:0140078">
    <property type="term" value="F:class I DNA-(apurinic or apyrimidinic site) endonuclease activity"/>
    <property type="evidence" value="ECO:0007669"/>
    <property type="project" value="UniProtKB-EC"/>
</dbReference>
<evidence type="ECO:0000256" key="1">
    <source>
        <dbReference type="ARBA" id="ARBA00001947"/>
    </source>
</evidence>
<evidence type="ECO:0000256" key="4">
    <source>
        <dbReference type="ARBA" id="ARBA00022723"/>
    </source>
</evidence>
<dbReference type="CDD" id="cd08970">
    <property type="entry name" value="AcNei1_N"/>
    <property type="match status" value="1"/>
</dbReference>
<evidence type="ECO:0000256" key="2">
    <source>
        <dbReference type="ARBA" id="ARBA00009409"/>
    </source>
</evidence>
<dbReference type="GO" id="GO:0003684">
    <property type="term" value="F:damaged DNA binding"/>
    <property type="evidence" value="ECO:0007669"/>
    <property type="project" value="InterPro"/>
</dbReference>
<dbReference type="GO" id="GO:0000703">
    <property type="term" value="F:oxidized pyrimidine nucleobase lesion DNA N-glycosylase activity"/>
    <property type="evidence" value="ECO:0007669"/>
    <property type="project" value="TreeGrafter"/>
</dbReference>
<evidence type="ECO:0000256" key="12">
    <source>
        <dbReference type="ARBA" id="ARBA00023268"/>
    </source>
</evidence>
<dbReference type="SMART" id="SM00898">
    <property type="entry name" value="Fapy_DNA_glyco"/>
    <property type="match status" value="1"/>
</dbReference>
<dbReference type="InterPro" id="IPR035937">
    <property type="entry name" value="FPG_N"/>
</dbReference>
<evidence type="ECO:0000259" key="20">
    <source>
        <dbReference type="PROSITE" id="PS51066"/>
    </source>
</evidence>
<evidence type="ECO:0000256" key="10">
    <source>
        <dbReference type="ARBA" id="ARBA00023204"/>
    </source>
</evidence>
<evidence type="ECO:0000256" key="3">
    <source>
        <dbReference type="ARBA" id="ARBA00012720"/>
    </source>
</evidence>
<dbReference type="Pfam" id="PF01149">
    <property type="entry name" value="Fapy_DNA_glyco"/>
    <property type="match status" value="1"/>
</dbReference>